<dbReference type="Gene3D" id="3.90.1150.10">
    <property type="entry name" value="Aspartate Aminotransferase, domain 1"/>
    <property type="match status" value="1"/>
</dbReference>
<reference evidence="1 2" key="1">
    <citation type="submission" date="2017-09" db="EMBL/GenBank/DDBJ databases">
        <title>Genomics of the genus Arcobacter.</title>
        <authorList>
            <person name="Perez-Cataluna A."/>
            <person name="Figueras M.J."/>
            <person name="Salas-Masso N."/>
        </authorList>
    </citation>
    <scope>NUCLEOTIDE SEQUENCE [LARGE SCALE GENOMIC DNA]</scope>
    <source>
        <strain evidence="1 2">LMG 6621</strain>
    </source>
</reference>
<dbReference type="RefSeq" id="WP_206731238.1">
    <property type="nucleotide sequence ID" value="NZ_JANJGE010000004.1"/>
</dbReference>
<name>A0ABY0EGH0_9BACT</name>
<dbReference type="Proteomes" id="UP000290580">
    <property type="component" value="Unassembled WGS sequence"/>
</dbReference>
<accession>A0ABY0EGH0</accession>
<evidence type="ECO:0000313" key="1">
    <source>
        <dbReference type="EMBL" id="RXI25720.1"/>
    </source>
</evidence>
<sequence length="61" mass="7000">VQTLIHYPIPPHKQNAYKEWNNESYPISEQIHNEVLSLPISGVQSLEDTKKIVEAINGFKI</sequence>
<keyword evidence="1" id="KW-0808">Transferase</keyword>
<dbReference type="SUPFAM" id="SSF53383">
    <property type="entry name" value="PLP-dependent transferases"/>
    <property type="match status" value="1"/>
</dbReference>
<dbReference type="InterPro" id="IPR015422">
    <property type="entry name" value="PyrdxlP-dep_Trfase_small"/>
</dbReference>
<dbReference type="InterPro" id="IPR015424">
    <property type="entry name" value="PyrdxlP-dep_Trfase"/>
</dbReference>
<feature type="non-terminal residue" evidence="1">
    <location>
        <position position="1"/>
    </location>
</feature>
<dbReference type="GO" id="GO:0008483">
    <property type="term" value="F:transaminase activity"/>
    <property type="evidence" value="ECO:0007669"/>
    <property type="project" value="UniProtKB-KW"/>
</dbReference>
<gene>
    <name evidence="1" type="ORF">CP959_08040</name>
</gene>
<keyword evidence="1" id="KW-0032">Aminotransferase</keyword>
<proteinExistence type="predicted"/>
<evidence type="ECO:0000313" key="2">
    <source>
        <dbReference type="Proteomes" id="UP000290580"/>
    </source>
</evidence>
<dbReference type="EMBL" id="NXIC01000004">
    <property type="protein sequence ID" value="RXI25720.1"/>
    <property type="molecule type" value="Genomic_DNA"/>
</dbReference>
<keyword evidence="2" id="KW-1185">Reference proteome</keyword>
<protein>
    <submittedName>
        <fullName evidence="1">Aminotransferase</fullName>
    </submittedName>
</protein>
<comment type="caution">
    <text evidence="1">The sequence shown here is derived from an EMBL/GenBank/DDBJ whole genome shotgun (WGS) entry which is preliminary data.</text>
</comment>
<dbReference type="Pfam" id="PF01041">
    <property type="entry name" value="DegT_DnrJ_EryC1"/>
    <property type="match status" value="1"/>
</dbReference>
<dbReference type="InterPro" id="IPR000653">
    <property type="entry name" value="DegT/StrS_aminotransferase"/>
</dbReference>
<organism evidence="1 2">
    <name type="scientific">Aliarcobacter skirrowii CCUG 10374</name>
    <dbReference type="NCBI Taxonomy" id="1032239"/>
    <lineage>
        <taxon>Bacteria</taxon>
        <taxon>Pseudomonadati</taxon>
        <taxon>Campylobacterota</taxon>
        <taxon>Epsilonproteobacteria</taxon>
        <taxon>Campylobacterales</taxon>
        <taxon>Arcobacteraceae</taxon>
        <taxon>Aliarcobacter</taxon>
    </lineage>
</organism>